<gene>
    <name evidence="2" type="ORF">HPB48_015103</name>
</gene>
<dbReference type="AlphaFoldDB" id="A0A9J6FVE9"/>
<dbReference type="Gene3D" id="2.120.10.80">
    <property type="entry name" value="Kelch-type beta propeller"/>
    <property type="match status" value="1"/>
</dbReference>
<name>A0A9J6FVE9_HAELO</name>
<dbReference type="InterPro" id="IPR015915">
    <property type="entry name" value="Kelch-typ_b-propeller"/>
</dbReference>
<evidence type="ECO:0000313" key="3">
    <source>
        <dbReference type="Proteomes" id="UP000821853"/>
    </source>
</evidence>
<proteinExistence type="predicted"/>
<feature type="region of interest" description="Disordered" evidence="1">
    <location>
        <begin position="76"/>
        <end position="97"/>
    </location>
</feature>
<dbReference type="Proteomes" id="UP000821853">
    <property type="component" value="Chromosome 3"/>
</dbReference>
<dbReference type="SUPFAM" id="SSF117281">
    <property type="entry name" value="Kelch motif"/>
    <property type="match status" value="1"/>
</dbReference>
<dbReference type="OrthoDB" id="6510045at2759"/>
<protein>
    <submittedName>
        <fullName evidence="2">Uncharacterized protein</fullName>
    </submittedName>
</protein>
<dbReference type="VEuPathDB" id="VectorBase:HLOH_057050"/>
<evidence type="ECO:0000256" key="1">
    <source>
        <dbReference type="SAM" id="MobiDB-lite"/>
    </source>
</evidence>
<keyword evidence="3" id="KW-1185">Reference proteome</keyword>
<evidence type="ECO:0000313" key="2">
    <source>
        <dbReference type="EMBL" id="KAH9370142.1"/>
    </source>
</evidence>
<sequence length="132" mass="13792">MMPRHEAGARLSQLVVLREDWDSELAAGSEGGRPRDVIYLDPASCGVPPGVAAATASVTRDPVRSMWAQVQLANAASGGGSDAGAKDACPAPSSRSKHAMCTSQDGCFYLLAGRSANLPLKDLWRFDPGTCC</sequence>
<reference evidence="2 3" key="1">
    <citation type="journal article" date="2020" name="Cell">
        <title>Large-Scale Comparative Analyses of Tick Genomes Elucidate Their Genetic Diversity and Vector Capacities.</title>
        <authorList>
            <consortium name="Tick Genome and Microbiome Consortium (TIGMIC)"/>
            <person name="Jia N."/>
            <person name="Wang J."/>
            <person name="Shi W."/>
            <person name="Du L."/>
            <person name="Sun Y."/>
            <person name="Zhan W."/>
            <person name="Jiang J.F."/>
            <person name="Wang Q."/>
            <person name="Zhang B."/>
            <person name="Ji P."/>
            <person name="Bell-Sakyi L."/>
            <person name="Cui X.M."/>
            <person name="Yuan T.T."/>
            <person name="Jiang B.G."/>
            <person name="Yang W.F."/>
            <person name="Lam T.T."/>
            <person name="Chang Q.C."/>
            <person name="Ding S.J."/>
            <person name="Wang X.J."/>
            <person name="Zhu J.G."/>
            <person name="Ruan X.D."/>
            <person name="Zhao L."/>
            <person name="Wei J.T."/>
            <person name="Ye R.Z."/>
            <person name="Que T.C."/>
            <person name="Du C.H."/>
            <person name="Zhou Y.H."/>
            <person name="Cheng J.X."/>
            <person name="Dai P.F."/>
            <person name="Guo W.B."/>
            <person name="Han X.H."/>
            <person name="Huang E.J."/>
            <person name="Li L.F."/>
            <person name="Wei W."/>
            <person name="Gao Y.C."/>
            <person name="Liu J.Z."/>
            <person name="Shao H.Z."/>
            <person name="Wang X."/>
            <person name="Wang C.C."/>
            <person name="Yang T.C."/>
            <person name="Huo Q.B."/>
            <person name="Li W."/>
            <person name="Chen H.Y."/>
            <person name="Chen S.E."/>
            <person name="Zhou L.G."/>
            <person name="Ni X.B."/>
            <person name="Tian J.H."/>
            <person name="Sheng Y."/>
            <person name="Liu T."/>
            <person name="Pan Y.S."/>
            <person name="Xia L.Y."/>
            <person name="Li J."/>
            <person name="Zhao F."/>
            <person name="Cao W.C."/>
        </authorList>
    </citation>
    <scope>NUCLEOTIDE SEQUENCE [LARGE SCALE GENOMIC DNA]</scope>
    <source>
        <strain evidence="2">HaeL-2018</strain>
    </source>
</reference>
<organism evidence="2 3">
    <name type="scientific">Haemaphysalis longicornis</name>
    <name type="common">Bush tick</name>
    <dbReference type="NCBI Taxonomy" id="44386"/>
    <lineage>
        <taxon>Eukaryota</taxon>
        <taxon>Metazoa</taxon>
        <taxon>Ecdysozoa</taxon>
        <taxon>Arthropoda</taxon>
        <taxon>Chelicerata</taxon>
        <taxon>Arachnida</taxon>
        <taxon>Acari</taxon>
        <taxon>Parasitiformes</taxon>
        <taxon>Ixodida</taxon>
        <taxon>Ixodoidea</taxon>
        <taxon>Ixodidae</taxon>
        <taxon>Haemaphysalinae</taxon>
        <taxon>Haemaphysalis</taxon>
    </lineage>
</organism>
<dbReference type="EMBL" id="JABSTR010000005">
    <property type="protein sequence ID" value="KAH9370142.1"/>
    <property type="molecule type" value="Genomic_DNA"/>
</dbReference>
<comment type="caution">
    <text evidence="2">The sequence shown here is derived from an EMBL/GenBank/DDBJ whole genome shotgun (WGS) entry which is preliminary data.</text>
</comment>
<accession>A0A9J6FVE9</accession>